<dbReference type="Pfam" id="PF00571">
    <property type="entry name" value="CBS"/>
    <property type="match status" value="1"/>
</dbReference>
<keyword evidence="2 3" id="KW-0812">Transmembrane</keyword>
<dbReference type="VEuPathDB" id="PiroplasmaDB:BOVATA_021990"/>
<dbReference type="Pfam" id="PF01595">
    <property type="entry name" value="CNNM"/>
    <property type="match status" value="1"/>
</dbReference>
<dbReference type="EMBL" id="BDSA01000002">
    <property type="protein sequence ID" value="GBE60706.1"/>
    <property type="molecule type" value="Genomic_DNA"/>
</dbReference>
<dbReference type="SUPFAM" id="SSF54631">
    <property type="entry name" value="CBS-domain pair"/>
    <property type="match status" value="1"/>
</dbReference>
<keyword evidence="7" id="KW-1185">Reference proteome</keyword>
<evidence type="ECO:0000259" key="5">
    <source>
        <dbReference type="PROSITE" id="PS51846"/>
    </source>
</evidence>
<keyword evidence="1" id="KW-0129">CBS domain</keyword>
<dbReference type="InterPro" id="IPR046342">
    <property type="entry name" value="CBS_dom_sf"/>
</dbReference>
<evidence type="ECO:0000256" key="3">
    <source>
        <dbReference type="SAM" id="Phobius"/>
    </source>
</evidence>
<gene>
    <name evidence="6" type="ORF">BOVATA_021990</name>
</gene>
<organism evidence="6 7">
    <name type="scientific">Babesia ovata</name>
    <dbReference type="NCBI Taxonomy" id="189622"/>
    <lineage>
        <taxon>Eukaryota</taxon>
        <taxon>Sar</taxon>
        <taxon>Alveolata</taxon>
        <taxon>Apicomplexa</taxon>
        <taxon>Aconoidasida</taxon>
        <taxon>Piroplasmida</taxon>
        <taxon>Babesiidae</taxon>
        <taxon>Babesia</taxon>
    </lineage>
</organism>
<sequence>MYTWAKALLAAVCAVSSALFSGLILGSMSLDILQLQLLTYVEPTTNQDRVNSKYARRLLPLRRDSNLLLSTLILSNSMVNALMVLLLGDMLDMTWGFIVSTLTTALLGEIAPQSVFMKYALRLCGIFATPVRVLVWILYPFCKPLALLLDYLLGPSNQVIYSRQQLKALVDLQLEKGNVLTLEEAKMLKGCLEMSSVKAEDIMTPLQALVHIEENATVTKEVTQNIAKSGFSNIPVVTTQPDRRIVGFLVVKDLLMLDDSKSYRVNDLCATIGKPVYAVDSENTLNDILAFFKENSIHVVVVRKIIVNPATGGDPSYEHAGIITIDDVLQIMLQDYITDDAERELEGDELVKKRNELQLEKFDRLNNVQSVHVFSLNSIRSVFPLRNPIPVLRALNVSENAHNINIISQKRVFLLKRNTLIPSGSMIVLLRVGLRSHDVHESQGNVSYVDDENVMPLKLPYAINCDELEKTVVTRSECEVVEVELNENFVQ</sequence>
<accession>A0A2H6KCI0</accession>
<evidence type="ECO:0000313" key="7">
    <source>
        <dbReference type="Proteomes" id="UP000236319"/>
    </source>
</evidence>
<dbReference type="Proteomes" id="UP000236319">
    <property type="component" value="Unassembled WGS sequence"/>
</dbReference>
<dbReference type="Gene3D" id="3.10.580.10">
    <property type="entry name" value="CBS-domain"/>
    <property type="match status" value="1"/>
</dbReference>
<evidence type="ECO:0000313" key="6">
    <source>
        <dbReference type="EMBL" id="GBE60706.1"/>
    </source>
</evidence>
<reference evidence="6 7" key="1">
    <citation type="journal article" date="2017" name="BMC Genomics">
        <title>Whole-genome assembly of Babesia ovata and comparative genomics between closely related pathogens.</title>
        <authorList>
            <person name="Yamagishi J."/>
            <person name="Asada M."/>
            <person name="Hakimi H."/>
            <person name="Tanaka T.Q."/>
            <person name="Sugimoto C."/>
            <person name="Kawazu S."/>
        </authorList>
    </citation>
    <scope>NUCLEOTIDE SEQUENCE [LARGE SCALE GENOMIC DNA]</scope>
    <source>
        <strain evidence="6 7">Miyake</strain>
    </source>
</reference>
<feature type="transmembrane region" description="Helical" evidence="3">
    <location>
        <begin position="66"/>
        <end position="87"/>
    </location>
</feature>
<feature type="domain" description="CBS" evidence="4">
    <location>
        <begin position="203"/>
        <end position="268"/>
    </location>
</feature>
<dbReference type="GO" id="GO:0010960">
    <property type="term" value="P:magnesium ion homeostasis"/>
    <property type="evidence" value="ECO:0007669"/>
    <property type="project" value="InterPro"/>
</dbReference>
<evidence type="ECO:0000259" key="4">
    <source>
        <dbReference type="PROSITE" id="PS51371"/>
    </source>
</evidence>
<dbReference type="InterPro" id="IPR000644">
    <property type="entry name" value="CBS_dom"/>
</dbReference>
<dbReference type="RefSeq" id="XP_028866949.1">
    <property type="nucleotide sequence ID" value="XM_029011116.1"/>
</dbReference>
<dbReference type="GO" id="GO:0016020">
    <property type="term" value="C:membrane"/>
    <property type="evidence" value="ECO:0007669"/>
    <property type="project" value="UniProtKB-UniRule"/>
</dbReference>
<dbReference type="AlphaFoldDB" id="A0A2H6KCI0"/>
<comment type="caution">
    <text evidence="6">The sequence shown here is derived from an EMBL/GenBank/DDBJ whole genome shotgun (WGS) entry which is preliminary data.</text>
</comment>
<dbReference type="InterPro" id="IPR002550">
    <property type="entry name" value="CNNM"/>
</dbReference>
<proteinExistence type="predicted"/>
<keyword evidence="2 3" id="KW-0472">Membrane</keyword>
<evidence type="ECO:0000256" key="1">
    <source>
        <dbReference type="PROSITE-ProRule" id="PRU00703"/>
    </source>
</evidence>
<dbReference type="PROSITE" id="PS51371">
    <property type="entry name" value="CBS"/>
    <property type="match status" value="1"/>
</dbReference>
<dbReference type="PROSITE" id="PS51846">
    <property type="entry name" value="CNNM"/>
    <property type="match status" value="1"/>
</dbReference>
<evidence type="ECO:0000256" key="2">
    <source>
        <dbReference type="PROSITE-ProRule" id="PRU01193"/>
    </source>
</evidence>
<feature type="transmembrane region" description="Helical" evidence="3">
    <location>
        <begin position="93"/>
        <end position="112"/>
    </location>
</feature>
<keyword evidence="2 3" id="KW-1133">Transmembrane helix</keyword>
<feature type="domain" description="CNNM transmembrane" evidence="5">
    <location>
        <begin position="1"/>
        <end position="184"/>
    </location>
</feature>
<dbReference type="PANTHER" id="PTHR12064:SF94">
    <property type="entry name" value="UNEXTENDED PROTEIN"/>
    <property type="match status" value="1"/>
</dbReference>
<feature type="transmembrane region" description="Helical" evidence="3">
    <location>
        <begin position="6"/>
        <end position="26"/>
    </location>
</feature>
<dbReference type="PANTHER" id="PTHR12064">
    <property type="entry name" value="METAL TRANSPORTER CNNM"/>
    <property type="match status" value="1"/>
</dbReference>
<dbReference type="InterPro" id="IPR045095">
    <property type="entry name" value="ACDP"/>
</dbReference>
<protein>
    <submittedName>
        <fullName evidence="6">CBS domain-containing protein</fullName>
    </submittedName>
</protein>
<dbReference type="OrthoDB" id="5353557at2759"/>
<dbReference type="GeneID" id="39874476"/>
<name>A0A2H6KCI0_9APIC</name>